<keyword evidence="1" id="KW-0812">Transmembrane</keyword>
<evidence type="ECO:0000313" key="2">
    <source>
        <dbReference type="EnsemblMetazoa" id="XP_019755820.1"/>
    </source>
</evidence>
<dbReference type="AlphaFoldDB" id="A0AAR5P3Z1"/>
<dbReference type="PANTHER" id="PTHR20992">
    <property type="entry name" value="AT15442P-RELATED"/>
    <property type="match status" value="1"/>
</dbReference>
<proteinExistence type="predicted"/>
<sequence length="472" mass="52893">MSGVVLIISIPTEIHEKCLLKKMKKKVVITDKAVDINPSVETKCENVELGSDGLAGSQELPVKIEHQSMEMIVRSTINELEVVDTTWRKTDDNNHYQIVFPIECGDKCDEILDILKENGIGNKLNSKISVLPCTIHYHGNELKESDDIIEEDCLANYKKTSGWNLVVSSLRSRLTVAQVVENVKNKAAMTFDFIILLMISTGEPRSLWVGAIIALLSGAAVALGILSDNIASLVGVAISTSLMPPAVNAGLLWSLGFVYYLKNDETTRYASLTHTDYFSTNSAVELTTLGAISLCLTFVNIVCIYAAGILVFMIKEVAPNTTRDQARKRFWKYDIKVARDYNKTIQSDQNIGCPEECPTHRQRNRPNYDLNHYSTDMSEGNFKPYNKQREFTWSPCLDHQFSSICSNTVSRHSRNQYRRLSQIFVPTVKIDDSLLTVHEKVSERTPLLRCDNRNTVLLSSGKKITITACDTP</sequence>
<feature type="transmembrane region" description="Helical" evidence="1">
    <location>
        <begin position="289"/>
        <end position="314"/>
    </location>
</feature>
<gene>
    <name evidence="2" type="primary">109534530</name>
</gene>
<name>A0AAR5P3Z1_DENPD</name>
<keyword evidence="3" id="KW-1185">Reference proteome</keyword>
<keyword evidence="1" id="KW-0472">Membrane</keyword>
<reference evidence="2" key="2">
    <citation type="submission" date="2024-08" db="UniProtKB">
        <authorList>
            <consortium name="EnsemblMetazoa"/>
        </authorList>
    </citation>
    <scope>IDENTIFICATION</scope>
</reference>
<accession>A0AAR5P3Z1</accession>
<keyword evidence="1" id="KW-1133">Transmembrane helix</keyword>
<dbReference type="PANTHER" id="PTHR20992:SF9">
    <property type="entry name" value="AT15442P-RELATED"/>
    <property type="match status" value="1"/>
</dbReference>
<dbReference type="Pfam" id="PF04087">
    <property type="entry name" value="DUF389"/>
    <property type="match status" value="1"/>
</dbReference>
<feature type="transmembrane region" description="Helical" evidence="1">
    <location>
        <begin position="233"/>
        <end position="261"/>
    </location>
</feature>
<evidence type="ECO:0000313" key="3">
    <source>
        <dbReference type="Proteomes" id="UP000019118"/>
    </source>
</evidence>
<evidence type="ECO:0000256" key="1">
    <source>
        <dbReference type="SAM" id="Phobius"/>
    </source>
</evidence>
<dbReference type="Proteomes" id="UP000019118">
    <property type="component" value="Unassembled WGS sequence"/>
</dbReference>
<reference evidence="3" key="1">
    <citation type="journal article" date="2013" name="Genome Biol.">
        <title>Draft genome of the mountain pine beetle, Dendroctonus ponderosae Hopkins, a major forest pest.</title>
        <authorList>
            <person name="Keeling C.I."/>
            <person name="Yuen M.M."/>
            <person name="Liao N.Y."/>
            <person name="Docking T.R."/>
            <person name="Chan S.K."/>
            <person name="Taylor G.A."/>
            <person name="Palmquist D.L."/>
            <person name="Jackman S.D."/>
            <person name="Nguyen A."/>
            <person name="Li M."/>
            <person name="Henderson H."/>
            <person name="Janes J.K."/>
            <person name="Zhao Y."/>
            <person name="Pandoh P."/>
            <person name="Moore R."/>
            <person name="Sperling F.A."/>
            <person name="Huber D.P."/>
            <person name="Birol I."/>
            <person name="Jones S.J."/>
            <person name="Bohlmann J."/>
        </authorList>
    </citation>
    <scope>NUCLEOTIDE SEQUENCE</scope>
</reference>
<organism evidence="2 3">
    <name type="scientific">Dendroctonus ponderosae</name>
    <name type="common">Mountain pine beetle</name>
    <dbReference type="NCBI Taxonomy" id="77166"/>
    <lineage>
        <taxon>Eukaryota</taxon>
        <taxon>Metazoa</taxon>
        <taxon>Ecdysozoa</taxon>
        <taxon>Arthropoda</taxon>
        <taxon>Hexapoda</taxon>
        <taxon>Insecta</taxon>
        <taxon>Pterygota</taxon>
        <taxon>Neoptera</taxon>
        <taxon>Endopterygota</taxon>
        <taxon>Coleoptera</taxon>
        <taxon>Polyphaga</taxon>
        <taxon>Cucujiformia</taxon>
        <taxon>Curculionidae</taxon>
        <taxon>Scolytinae</taxon>
        <taxon>Dendroctonus</taxon>
    </lineage>
</organism>
<dbReference type="EnsemblMetazoa" id="XM_019900261.1">
    <property type="protein sequence ID" value="XP_019755820.1"/>
    <property type="gene ID" value="LOC109534530"/>
</dbReference>
<feature type="transmembrane region" description="Helical" evidence="1">
    <location>
        <begin position="207"/>
        <end position="226"/>
    </location>
</feature>
<dbReference type="InterPro" id="IPR005240">
    <property type="entry name" value="DUF389"/>
</dbReference>
<evidence type="ECO:0008006" key="4">
    <source>
        <dbReference type="Google" id="ProtNLM"/>
    </source>
</evidence>
<protein>
    <recommendedName>
        <fullName evidence="4">DUF4781 domain-containing protein</fullName>
    </recommendedName>
</protein>